<evidence type="ECO:0000313" key="6">
    <source>
        <dbReference type="EMBL" id="MBD2533170.1"/>
    </source>
</evidence>
<keyword evidence="2" id="KW-0042">Antenna complex</keyword>
<dbReference type="SUPFAM" id="SSF50249">
    <property type="entry name" value="Nucleic acid-binding proteins"/>
    <property type="match status" value="1"/>
</dbReference>
<dbReference type="RefSeq" id="WP_190943756.1">
    <property type="nucleotide sequence ID" value="NZ_JACJSI010000084.1"/>
</dbReference>
<dbReference type="InterPro" id="IPR011989">
    <property type="entry name" value="ARM-like"/>
</dbReference>
<dbReference type="InterPro" id="IPR012340">
    <property type="entry name" value="NA-bd_OB-fold"/>
</dbReference>
<name>A0ABR8DV00_9NOSO</name>
<dbReference type="EMBL" id="JACJSI010000084">
    <property type="protein sequence ID" value="MBD2533170.1"/>
    <property type="molecule type" value="Genomic_DNA"/>
</dbReference>
<dbReference type="Pfam" id="PF00313">
    <property type="entry name" value="CSD"/>
    <property type="match status" value="1"/>
</dbReference>
<comment type="caution">
    <text evidence="6">The sequence shown here is derived from an EMBL/GenBank/DDBJ whole genome shotgun (WGS) entry which is preliminary data.</text>
</comment>
<comment type="similarity">
    <text evidence="1">Belongs to the CpcE/RpcE/PecE family.</text>
</comment>
<accession>A0ABR8DV00</accession>
<dbReference type="SUPFAM" id="SSF48371">
    <property type="entry name" value="ARM repeat"/>
    <property type="match status" value="1"/>
</dbReference>
<evidence type="ECO:0000256" key="3">
    <source>
        <dbReference type="ARBA" id="ARBA00022738"/>
    </source>
</evidence>
<dbReference type="CDD" id="cd04458">
    <property type="entry name" value="CSP_CDS"/>
    <property type="match status" value="1"/>
</dbReference>
<dbReference type="Gene3D" id="2.40.50.140">
    <property type="entry name" value="Nucleic acid-binding proteins"/>
    <property type="match status" value="1"/>
</dbReference>
<organism evidence="6 7">
    <name type="scientific">Nostoc flagelliforme FACHB-838</name>
    <dbReference type="NCBI Taxonomy" id="2692904"/>
    <lineage>
        <taxon>Bacteria</taxon>
        <taxon>Bacillati</taxon>
        <taxon>Cyanobacteriota</taxon>
        <taxon>Cyanophyceae</taxon>
        <taxon>Nostocales</taxon>
        <taxon>Nostocaceae</taxon>
        <taxon>Nostoc</taxon>
    </lineage>
</organism>
<dbReference type="InterPro" id="IPR002059">
    <property type="entry name" value="CSP_DNA-bd"/>
</dbReference>
<sequence length="1173" mass="133532">MSISLYINKYVSYVSHPYQPLDGLSFPDLPSLCKLFERFLALPENEQLASQITITVEDHQNLPFTDIGRRIANLRNLVLTIEPCLKAIGRTRYAKDLNKLNQLEKQNLRFILEHGLIFPKMYWDENFSNKKHCSVYWSQQDYIAAVAYRIYLLRNEFSHEAQSYSQEQVSVLFNTTIALFLLAVRHPPNRAVLELATSPYQAYLQWVSQHLDADYNRYVRLQASLKWKSSSVDEQPIYFTSTESFSKNSLPTGPEEITSLIKQIDRMILIGGSGAGKSRTLRHVTAILAKEILSLQYSPEQIPIYLPADILGQGNKLINYLSTFLHNISSNDIQSGLANGQYCFFLDGLNEVPQQYYREVIQDIKAFLLNHPKCRVVVSTRQEAYHQELPLPVYELESLTPYGVWQILRLNAKTEEEGNQLFSRIKNDNRLLALFKTPLMSRLLCELPTQIHIPRSIGEMMNVLVNQIFEREERKGNQIPRYIKIMALVDMAKTTRNESGTVVSENQIVHIFENLTQRFAREVSPISLLNTLIDSSLLNRRSDHLIGFFHETALDYFIALGLKDSWEKGFDSKVQANILAATRTSVEILSGLLNSADTLALFIAQKNLRLAAQCYSARSQRSKLLFQELFNQAKSLMLLQSIPSKCLAIESMAAFDEVEATQAIFKALPKLSNKTLSVVRKSLIQYAPNGVTKEVQKSLVSKEFTQQLIAIEFTIAHQLAEVTPQLISLAELRKPRLAHKIAQALGCLESPEALDYLIQQCNTSIENRYIPLVVAINALSSERSAALLKLALKDLDTQVRRAAISKIEFIENTGLDTEIFELVVNETDFLVRLIGTKILLLRIDKSQRRDLIRALFSVPPHSDESLQALRIINLINSLEQEELEDVALQALCLSHLGMQSLVLNKVLNRNPYLAVSIFDLINLEDPKITSGAKAALVKGLISAGYVDIKILEKLMSSSLPPGVRLAVVEMIEKLPHDIGAIVFQKALVDPLESVQIIAVKSIAFCPELLSEQVIEQIIFHPNRAVQKQGWRLINQQSFFENTKLLNWVEITYPTYLRTRAIEELCIRRFMWTLHKVCDLVRDKDYGIRMKGYRILSAIYCDGLERVGQIVTLKVERGYGFIMPIDTKEKLFFHINDLIDRKYTPTQYDLVTFKIGKSNLANRKQTAIQVGFLC</sequence>
<feature type="domain" description="CSD" evidence="5">
    <location>
        <begin position="1107"/>
        <end position="1169"/>
    </location>
</feature>
<dbReference type="InterPro" id="IPR027417">
    <property type="entry name" value="P-loop_NTPase"/>
</dbReference>
<proteinExistence type="inferred from homology"/>
<dbReference type="Gene3D" id="1.25.10.10">
    <property type="entry name" value="Leucine-rich Repeat Variant"/>
    <property type="match status" value="1"/>
</dbReference>
<evidence type="ECO:0000256" key="2">
    <source>
        <dbReference type="ARBA" id="ARBA00022549"/>
    </source>
</evidence>
<dbReference type="SUPFAM" id="SSF52540">
    <property type="entry name" value="P-loop containing nucleoside triphosphate hydrolases"/>
    <property type="match status" value="1"/>
</dbReference>
<evidence type="ECO:0000256" key="4">
    <source>
        <dbReference type="ARBA" id="ARBA00023239"/>
    </source>
</evidence>
<keyword evidence="3" id="KW-0605">Phycobilisome</keyword>
<reference evidence="6 7" key="1">
    <citation type="journal article" date="2020" name="ISME J.">
        <title>Comparative genomics reveals insights into cyanobacterial evolution and habitat adaptation.</title>
        <authorList>
            <person name="Chen M.Y."/>
            <person name="Teng W.K."/>
            <person name="Zhao L."/>
            <person name="Hu C.X."/>
            <person name="Zhou Y.K."/>
            <person name="Han B.P."/>
            <person name="Song L.R."/>
            <person name="Shu W.S."/>
        </authorList>
    </citation>
    <scope>NUCLEOTIDE SEQUENCE [LARGE SCALE GENOMIC DNA]</scope>
    <source>
        <strain evidence="6 7">FACHB-838</strain>
    </source>
</reference>
<dbReference type="InterPro" id="IPR016024">
    <property type="entry name" value="ARM-type_fold"/>
</dbReference>
<protein>
    <submittedName>
        <fullName evidence="6">Cold shock domain-containing protein</fullName>
    </submittedName>
</protein>
<dbReference type="Gene3D" id="3.40.50.300">
    <property type="entry name" value="P-loop containing nucleotide triphosphate hydrolases"/>
    <property type="match status" value="1"/>
</dbReference>
<evidence type="ECO:0000256" key="1">
    <source>
        <dbReference type="ARBA" id="ARBA00009299"/>
    </source>
</evidence>
<gene>
    <name evidence="6" type="ORF">H6G97_27805</name>
</gene>
<evidence type="ECO:0000313" key="7">
    <source>
        <dbReference type="Proteomes" id="UP000623440"/>
    </source>
</evidence>
<evidence type="ECO:0000259" key="5">
    <source>
        <dbReference type="Pfam" id="PF00313"/>
    </source>
</evidence>
<keyword evidence="4" id="KW-0456">Lyase</keyword>
<dbReference type="Proteomes" id="UP000623440">
    <property type="component" value="Unassembled WGS sequence"/>
</dbReference>
<keyword evidence="7" id="KW-1185">Reference proteome</keyword>